<gene>
    <name evidence="2" type="ORF">SAMN05192573_10678</name>
</gene>
<evidence type="ECO:0000313" key="2">
    <source>
        <dbReference type="EMBL" id="SDH01027.1"/>
    </source>
</evidence>
<keyword evidence="1" id="KW-0732">Signal</keyword>
<organism evidence="2 3">
    <name type="scientific">Mucilaginibacter gossypii</name>
    <dbReference type="NCBI Taxonomy" id="551996"/>
    <lineage>
        <taxon>Bacteria</taxon>
        <taxon>Pseudomonadati</taxon>
        <taxon>Bacteroidota</taxon>
        <taxon>Sphingobacteriia</taxon>
        <taxon>Sphingobacteriales</taxon>
        <taxon>Sphingobacteriaceae</taxon>
        <taxon>Mucilaginibacter</taxon>
    </lineage>
</organism>
<accession>A0A1G7YXB9</accession>
<dbReference type="AlphaFoldDB" id="A0A1G7YXB9"/>
<feature type="signal peptide" evidence="1">
    <location>
        <begin position="1"/>
        <end position="28"/>
    </location>
</feature>
<reference evidence="3" key="1">
    <citation type="submission" date="2016-10" db="EMBL/GenBank/DDBJ databases">
        <authorList>
            <person name="Varghese N."/>
            <person name="Submissions S."/>
        </authorList>
    </citation>
    <scope>NUCLEOTIDE SEQUENCE [LARGE SCALE GENOMIC DNA]</scope>
    <source>
        <strain evidence="3">Gh-67</strain>
    </source>
</reference>
<dbReference type="EMBL" id="FNCG01000006">
    <property type="protein sequence ID" value="SDH01027.1"/>
    <property type="molecule type" value="Genomic_DNA"/>
</dbReference>
<evidence type="ECO:0000313" key="3">
    <source>
        <dbReference type="Proteomes" id="UP000199705"/>
    </source>
</evidence>
<dbReference type="RefSeq" id="WP_091167825.1">
    <property type="nucleotide sequence ID" value="NZ_FNCG01000006.1"/>
</dbReference>
<sequence>MFKSIFSRNFAKLVALCFLCFVAVSVSAQDKTKTIGNKPRSGSSNNTFDAVKGAQVGIEMNAGKKQVQLLTLHFHTQNRSSDSIPFKVNVYQMAGKFPNEANLVKDEIKGYIKKYDNVENHQLTTVDLSPYNVKVAGDIVVSIEFLTTKTNSNVGFACGLFNGGTFHKDGETQPWKKIPIVGVDFNVLVKKLK</sequence>
<protein>
    <submittedName>
        <fullName evidence="2">Uncharacterized protein</fullName>
    </submittedName>
</protein>
<feature type="chain" id="PRO_5011769979" evidence="1">
    <location>
        <begin position="29"/>
        <end position="193"/>
    </location>
</feature>
<dbReference type="Proteomes" id="UP000199705">
    <property type="component" value="Unassembled WGS sequence"/>
</dbReference>
<name>A0A1G7YXB9_9SPHI</name>
<proteinExistence type="predicted"/>
<evidence type="ECO:0000256" key="1">
    <source>
        <dbReference type="SAM" id="SignalP"/>
    </source>
</evidence>
<keyword evidence="3" id="KW-1185">Reference proteome</keyword>